<dbReference type="Proteomes" id="UP000252884">
    <property type="component" value="Unassembled WGS sequence"/>
</dbReference>
<dbReference type="SUPFAM" id="SSF49354">
    <property type="entry name" value="PapD-like"/>
    <property type="match status" value="1"/>
</dbReference>
<dbReference type="RefSeq" id="WP_114471982.1">
    <property type="nucleotide sequence ID" value="NZ_QPJK01000013.1"/>
</dbReference>
<dbReference type="OrthoDB" id="511700at2"/>
<evidence type="ECO:0000256" key="1">
    <source>
        <dbReference type="SAM" id="SignalP"/>
    </source>
</evidence>
<feature type="chain" id="PRO_5016835879" evidence="1">
    <location>
        <begin position="24"/>
        <end position="257"/>
    </location>
</feature>
<accession>A0A368XB43</accession>
<keyword evidence="1" id="KW-0732">Signal</keyword>
<feature type="signal peptide" evidence="1">
    <location>
        <begin position="1"/>
        <end position="23"/>
    </location>
</feature>
<dbReference type="GO" id="GO:0030288">
    <property type="term" value="C:outer membrane-bounded periplasmic space"/>
    <property type="evidence" value="ECO:0007669"/>
    <property type="project" value="InterPro"/>
</dbReference>
<dbReference type="AlphaFoldDB" id="A0A368XB43"/>
<proteinExistence type="predicted"/>
<dbReference type="EMBL" id="QPJK01000013">
    <property type="protein sequence ID" value="RCW65193.1"/>
    <property type="molecule type" value="Genomic_DNA"/>
</dbReference>
<protein>
    <submittedName>
        <fullName evidence="3">Fimbrial chaperone protein</fullName>
    </submittedName>
</protein>
<evidence type="ECO:0000313" key="3">
    <source>
        <dbReference type="EMBL" id="RCW65193.1"/>
    </source>
</evidence>
<dbReference type="Gene3D" id="2.60.40.10">
    <property type="entry name" value="Immunoglobulins"/>
    <property type="match status" value="1"/>
</dbReference>
<organism evidence="3 4">
    <name type="scientific">Pseudorhodoferax soli</name>
    <dbReference type="NCBI Taxonomy" id="545864"/>
    <lineage>
        <taxon>Bacteria</taxon>
        <taxon>Pseudomonadati</taxon>
        <taxon>Pseudomonadota</taxon>
        <taxon>Betaproteobacteria</taxon>
        <taxon>Burkholderiales</taxon>
        <taxon>Comamonadaceae</taxon>
    </lineage>
</organism>
<comment type="caution">
    <text evidence="3">The sequence shown here is derived from an EMBL/GenBank/DDBJ whole genome shotgun (WGS) entry which is preliminary data.</text>
</comment>
<evidence type="ECO:0000259" key="2">
    <source>
        <dbReference type="Pfam" id="PF00345"/>
    </source>
</evidence>
<name>A0A368XB43_9BURK</name>
<reference evidence="3 4" key="1">
    <citation type="submission" date="2018-07" db="EMBL/GenBank/DDBJ databases">
        <title>Genomic Encyclopedia of Type Strains, Phase IV (KMG-IV): sequencing the most valuable type-strain genomes for metagenomic binning, comparative biology and taxonomic classification.</title>
        <authorList>
            <person name="Goeker M."/>
        </authorList>
    </citation>
    <scope>NUCLEOTIDE SEQUENCE [LARGE SCALE GENOMIC DNA]</scope>
    <source>
        <strain evidence="3 4">DSM 21634</strain>
    </source>
</reference>
<keyword evidence="4" id="KW-1185">Reference proteome</keyword>
<sequence>MSRPHRLQALALAGCLATAQAQAQSSLMIWPLDPVIEEDQRAAALWLENRGQQPMSLQIRVLAWSQADRIDGYAPQETVIASPPMAVVPAGQRQLVRLMNTRPAPDGTELAYRVLVDELPNADGAEDGQRQGSAMGIKLQIRYSVPLFVSGKNHWTKPRADKPRDPATAARAELRWRTERGMDGHYLFVRNDGRAHARLTAVQWVRGDSVVTVNPGLLGYVLPGAEMRWKLDQAPPPGHVPQARVNNAEAATAFVAQ</sequence>
<dbReference type="InterPro" id="IPR016147">
    <property type="entry name" value="Pili_assmbl_chaperone_N"/>
</dbReference>
<dbReference type="InterPro" id="IPR050643">
    <property type="entry name" value="Periplasmic_pilus_chap"/>
</dbReference>
<dbReference type="Pfam" id="PF00345">
    <property type="entry name" value="PapD_N"/>
    <property type="match status" value="1"/>
</dbReference>
<dbReference type="PANTHER" id="PTHR30251">
    <property type="entry name" value="PILUS ASSEMBLY CHAPERONE"/>
    <property type="match status" value="1"/>
</dbReference>
<dbReference type="GO" id="GO:0071555">
    <property type="term" value="P:cell wall organization"/>
    <property type="evidence" value="ECO:0007669"/>
    <property type="project" value="InterPro"/>
</dbReference>
<dbReference type="InterPro" id="IPR008962">
    <property type="entry name" value="PapD-like_sf"/>
</dbReference>
<feature type="domain" description="Pili assembly chaperone N-terminal" evidence="2">
    <location>
        <begin position="36"/>
        <end position="149"/>
    </location>
</feature>
<dbReference type="PANTHER" id="PTHR30251:SF4">
    <property type="entry name" value="SLR1668 PROTEIN"/>
    <property type="match status" value="1"/>
</dbReference>
<evidence type="ECO:0000313" key="4">
    <source>
        <dbReference type="Proteomes" id="UP000252884"/>
    </source>
</evidence>
<dbReference type="InterPro" id="IPR013783">
    <property type="entry name" value="Ig-like_fold"/>
</dbReference>
<gene>
    <name evidence="3" type="ORF">DES41_113117</name>
</gene>